<feature type="region of interest" description="Disordered" evidence="1">
    <location>
        <begin position="2360"/>
        <end position="2380"/>
    </location>
</feature>
<dbReference type="VEuPathDB" id="CryptoDB:Cvel_3448"/>
<feature type="region of interest" description="Disordered" evidence="1">
    <location>
        <begin position="1"/>
        <end position="48"/>
    </location>
</feature>
<dbReference type="InterPro" id="IPR036770">
    <property type="entry name" value="Ankyrin_rpt-contain_sf"/>
</dbReference>
<feature type="region of interest" description="Disordered" evidence="1">
    <location>
        <begin position="2299"/>
        <end position="2331"/>
    </location>
</feature>
<name>A0A0G4FLH9_9ALVE</name>
<dbReference type="InterPro" id="IPR002110">
    <property type="entry name" value="Ankyrin_rpt"/>
</dbReference>
<feature type="region of interest" description="Disordered" evidence="1">
    <location>
        <begin position="76"/>
        <end position="240"/>
    </location>
</feature>
<organism evidence="2">
    <name type="scientific">Chromera velia CCMP2878</name>
    <dbReference type="NCBI Taxonomy" id="1169474"/>
    <lineage>
        <taxon>Eukaryota</taxon>
        <taxon>Sar</taxon>
        <taxon>Alveolata</taxon>
        <taxon>Colpodellida</taxon>
        <taxon>Chromeraceae</taxon>
        <taxon>Chromera</taxon>
    </lineage>
</organism>
<feature type="compositionally biased region" description="Polar residues" evidence="1">
    <location>
        <begin position="2299"/>
        <end position="2324"/>
    </location>
</feature>
<dbReference type="SMART" id="SM00248">
    <property type="entry name" value="ANK"/>
    <property type="match status" value="2"/>
</dbReference>
<feature type="compositionally biased region" description="Basic and acidic residues" evidence="1">
    <location>
        <begin position="7"/>
        <end position="27"/>
    </location>
</feature>
<evidence type="ECO:0000256" key="1">
    <source>
        <dbReference type="SAM" id="MobiDB-lite"/>
    </source>
</evidence>
<feature type="compositionally biased region" description="Basic and acidic residues" evidence="1">
    <location>
        <begin position="1191"/>
        <end position="1202"/>
    </location>
</feature>
<dbReference type="EMBL" id="CDMZ01000440">
    <property type="protein sequence ID" value="CEM14279.1"/>
    <property type="molecule type" value="Genomic_DNA"/>
</dbReference>
<proteinExistence type="predicted"/>
<evidence type="ECO:0000313" key="2">
    <source>
        <dbReference type="EMBL" id="CEM14279.1"/>
    </source>
</evidence>
<feature type="compositionally biased region" description="Basic and acidic residues" evidence="1">
    <location>
        <begin position="1152"/>
        <end position="1162"/>
    </location>
</feature>
<reference evidence="2" key="1">
    <citation type="submission" date="2014-11" db="EMBL/GenBank/DDBJ databases">
        <authorList>
            <person name="Otto D Thomas"/>
            <person name="Naeem Raeece"/>
        </authorList>
    </citation>
    <scope>NUCLEOTIDE SEQUENCE</scope>
</reference>
<feature type="region of interest" description="Disordered" evidence="1">
    <location>
        <begin position="2578"/>
        <end position="2678"/>
    </location>
</feature>
<sequence>MQVDMLGRIHEKIRSARRKGGENDNGRKPPPHAQGESNSSRNSAANWDPNLLKEADIAFSFNVEAQGMGAYFEEGRPFPEEVVAEDEQTKGKNQDYQQLPPVKPTSSSSLSGKSEDDEEEDRGIFRSRNPVKLFSEICSRLPPQGDGRGSGKERNEDSVSRGGAQLQPGRGASFSFSSSQPAGGSGRPPLNPAGRGREMFRQGTGDRAGVRTPGPTVMPGSLKNSSSSSSAPATPPGPLMVLSPCDGGCALQFARPAKRQKEEDEESEDAEAWRFQLPEWTLTATADGWLSGRSAGKEGRTGGGLSHSNSSKGRTDSTHTQRPSGLTDESCMGGSVLLIRTNTHILQAGKQVLGRMGLLKVWRELHPLWRLAERFDSWRTSLTDAQRRWRRIRDFVLHLREMRTGSVSLEEGLRRRTACRNYVCSFKKLYNVPDSPCVWRRGLQPATERDWHILRQTQTAFHGGRIAAWRAMAHTELRVERLLNASSILSHRESLDPARHGRAADLPGHYSPLSQEVEPGSRAAMPDALLDVFFSSRSPLRWTHEVEPQGEPSANVGHGGALKRPFDSKMGKRSKGKRQEIIVEVRAKVQCRFRLDNMHGQAGGIAELSQFPMTLARPPVSVLFRHEGLLQAGPVSNAGVFPRAFPLLDVWGDIAASVCVGGEPHTRFDAGDLSSRAQVYMGDRAHLHLFPALPLASLLLTLAGASACCDGPTDPHIEFDFINPEVPTHKLQAEMGNGALGWIGRTSVGGGFSAVRPDACAGLFRAPLHCLSAFLGSNGGRLAAFDCRVEVPKIVLVGSPTRVHQCPPDPNLALPLPFFTHRHWPALLKNQEDDGRGVRMLDGWGWPCRLLKSPGRGRALCSAMANSTAAGAVGGGFDGTGGMHGFFRNPVPPVGEGSETLAEFPGGFMEVALTKSEVTLLRVEGVEDLLALMKAFNLQPPMAAGIQMHSLPAEEVKRSISHEVIPWASVLCILPLLLLMALAESPLISQMHKESAGLRTDKFETEIASSLNSLLRSGARAAAARYRALIYTRQCLAARMWLKVQMMTVPQISIPLSLSSPPPPGPPVFSIPLVAARLFSKNQPPQGGVKAVPMGPSGVMGGGSRANPLVRPVGDERSSPRTPRSTAAAAAAAAELERQEESVAIDAVLNSDSERPGGKDFLHSTSGRGEGRERKDAQQSVGGPSSSRRRFQPEARAPKSPEDADFEIPSCGSPPMAAIAPVVPSRTATIPPCPPPLPPNRPSTVPVSLEPFRQEFLSRTSVSLFGFFDFWADIPLSISILAFICFARRLFNEVSEGYDDRGRGGERIRGAGVCVGAITRVVHKTIRSICNVGGEEDGTRDSFGAVVGGSVPLSLAAWAGLLPYFHAFWSVGGEGGFRDLTIRLGSKRMQIPVLSWVARGSRLFLQETHSDTMNFLLCMCADATAADGEGRTALHWAVLSGSEQLTATLLANCGPEKIGINRKDVYGRSALQYAVEVGEPGPICVLVEAGADPGCLLHPVRRQPSCSGPVGTGGEFSCLASKGGREPLEGREVEDAHTESFLVSLIRKWNLDGLRWVVRALEGSPSPSGSAGERSDTFCLREGASEVKHNVKETETLVAELLKSHHSHGKKESGSFVRFLMKALTDPHPDIGIMEAWVEDAASETELKRSMAFVTTASERGTRPWRRPRTLNVVLEERRHDAAMESLTREMKLDELLSSSGERKQSSALHRRLRARLGLSPLPPHSHVHDSGGAVWDLSEDLDLTHSVHEGSCEALRAAVGALTGVGLLSKESVRGLSRKYPSVVSKGDRQADQAGEERVNSVEVGTRPPVSLLVVSPCGRTAEDFLRFLYRETDAPIPPSLLCPPTGGNSVSQSEFIRSHPSVILPREVSEEGETTAHTEADSVQCEVIHLESKLSAIASVGPSAIRRFVIEDGERERGGSESMARKKRGILVIPFPFQVPLVSIREWLWSSGLSSILHDAVRGYQERDILPVVFVRVFPGDSVEESENWCPTVWRKKQFSHLKGPPPVHIDASHITFVPGETLIQSISPDAIRGRHPGSAARGLGAEGLWLSFNLAFGGGMPHISAECCLSGPSLPAPLCLLSRAAQRLLPVLGDMAERGMLLERRKLERVLEGLEGGETVETALEVLETHGLVCGLGGDEREREFEYLVPSLCPALPLEHPHLHVLDRPSSLLPSGHSHSIHLRVRVQRASSLSGIPLMACVMRAVVRRASTLSASDTPQSTVDAAAAAGLHDSGREGDDRPRGVEIEEAFFEPSGSSGSLSSFSAGGDAAFLLGFSSPSVPASVSGIGEDVAHSASAQTVLQSRRGTTATTAVPTGSPGDSSRDRGVNRIVGRDIDALNGLSAGGATTQSVVRSLAASFDSSPPPLPSREEGGEPGQFASRRLSYAFVARTDCQKVSLPGPTYPCRTVGTYIGLRNAKRSLSYRLQEVEGFRPVALEFHFTGPLAETLCFSAAEAAHSAGEVVGVDIWKVERGGLDGEGEGEESPESEGGCWVDASSAARRLRDPAAEFSEGFDDPLTRDAALASLASILRVGLLPQAFACSPAAPVEQLEILAARLGETSRAALVDVAEKWEKEMGEEDRGTGSGHKRATEANRKEAQTEGGEDGRQGCGCWPFGKRGGKQKEQTPRERLVRSENDGNREGRPSPRLAHSGANEKFFSHSNRKDTQPPPFPASRLALFGQEEKAAVRQAAQMLKNGGRYGDAPSQAQVN</sequence>
<feature type="compositionally biased region" description="Polar residues" evidence="1">
    <location>
        <begin position="35"/>
        <end position="45"/>
    </location>
</feature>
<feature type="region of interest" description="Disordered" evidence="1">
    <location>
        <begin position="1148"/>
        <end position="1211"/>
    </location>
</feature>
<feature type="region of interest" description="Disordered" evidence="1">
    <location>
        <begin position="546"/>
        <end position="573"/>
    </location>
</feature>
<protein>
    <submittedName>
        <fullName evidence="2">Uncharacterized protein</fullName>
    </submittedName>
</protein>
<feature type="region of interest" description="Disordered" evidence="1">
    <location>
        <begin position="256"/>
        <end position="328"/>
    </location>
</feature>
<feature type="compositionally biased region" description="Basic and acidic residues" evidence="1">
    <location>
        <begin position="2625"/>
        <end position="2648"/>
    </location>
</feature>
<dbReference type="Gene3D" id="1.25.40.20">
    <property type="entry name" value="Ankyrin repeat-containing domain"/>
    <property type="match status" value="1"/>
</dbReference>
<dbReference type="SUPFAM" id="SSF48403">
    <property type="entry name" value="Ankyrin repeat"/>
    <property type="match status" value="1"/>
</dbReference>
<feature type="compositionally biased region" description="Basic and acidic residues" evidence="1">
    <location>
        <begin position="2593"/>
        <end position="2611"/>
    </location>
</feature>
<feature type="region of interest" description="Disordered" evidence="1">
    <location>
        <begin position="1082"/>
        <end position="1135"/>
    </location>
</feature>
<accession>A0A0G4FLH9</accession>
<dbReference type="Pfam" id="PF12796">
    <property type="entry name" value="Ank_2"/>
    <property type="match status" value="1"/>
</dbReference>
<gene>
    <name evidence="2" type="ORF">Cvel_3448</name>
</gene>
<feature type="compositionally biased region" description="Basic and acidic residues" evidence="1">
    <location>
        <begin position="149"/>
        <end position="159"/>
    </location>
</feature>